<dbReference type="NCBIfam" id="NF033550">
    <property type="entry name" value="transpos_ISL3"/>
    <property type="match status" value="1"/>
</dbReference>
<dbReference type="Proteomes" id="UP000286287">
    <property type="component" value="Unassembled WGS sequence"/>
</dbReference>
<dbReference type="RefSeq" id="WP_119759853.1">
    <property type="nucleotide sequence ID" value="NZ_QYUJ01000001.1"/>
</dbReference>
<feature type="domain" description="Transposase IS204/IS1001/IS1096/IS1165 zinc-finger" evidence="2">
    <location>
        <begin position="36"/>
        <end position="78"/>
    </location>
</feature>
<organism evidence="4 5">
    <name type="scientific">Deinococcus cavernae</name>
    <dbReference type="NCBI Taxonomy" id="2320857"/>
    <lineage>
        <taxon>Bacteria</taxon>
        <taxon>Thermotogati</taxon>
        <taxon>Deinococcota</taxon>
        <taxon>Deinococci</taxon>
        <taxon>Deinococcales</taxon>
        <taxon>Deinococcaceae</taxon>
        <taxon>Deinococcus</taxon>
    </lineage>
</organism>
<evidence type="ECO:0000259" key="2">
    <source>
        <dbReference type="Pfam" id="PF14690"/>
    </source>
</evidence>
<feature type="domain" description="Transposase IS204/IS1001/IS1096/IS1165 DDE" evidence="1">
    <location>
        <begin position="399"/>
        <end position="518"/>
    </location>
</feature>
<evidence type="ECO:0000259" key="1">
    <source>
        <dbReference type="Pfam" id="PF01610"/>
    </source>
</evidence>
<protein>
    <submittedName>
        <fullName evidence="4">ISL3 family transposase</fullName>
    </submittedName>
</protein>
<dbReference type="OrthoDB" id="8949337at2"/>
<dbReference type="PANTHER" id="PTHR33498:SF1">
    <property type="entry name" value="TRANSPOSASE FOR INSERTION SEQUENCE ELEMENT IS1557"/>
    <property type="match status" value="1"/>
</dbReference>
<reference evidence="4 5" key="1">
    <citation type="submission" date="2018-09" db="EMBL/GenBank/DDBJ databases">
        <authorList>
            <person name="Zhu H."/>
        </authorList>
    </citation>
    <scope>NUCLEOTIDE SEQUENCE [LARGE SCALE GENOMIC DNA]</scope>
    <source>
        <strain evidence="4 5">K2S05-167</strain>
    </source>
</reference>
<dbReference type="Pfam" id="PF14690">
    <property type="entry name" value="Zn_ribbon_ISL3"/>
    <property type="match status" value="1"/>
</dbReference>
<evidence type="ECO:0000313" key="5">
    <source>
        <dbReference type="Proteomes" id="UP000286287"/>
    </source>
</evidence>
<proteinExistence type="predicted"/>
<accession>A0A418VJ54</accession>
<evidence type="ECO:0000313" key="3">
    <source>
        <dbReference type="EMBL" id="RJF75940.1"/>
    </source>
</evidence>
<sequence>MSALTDAYCLPEIQFGTLHMSPERLEITAETMEHSAVCPHCGQLSQRVHGYYWRHPKDLPCGAKAVQLSLRVRRFLCLNPACSMHTFSSVSKALPAFSRRTARLQTVLARLGFGMGAERAATTSHDFHISASPDAILRIMKTQPLPDTWTPRVLGVDDWAIRKGQTYGTILIDLERHQVIDVLKDRSTAVLRDWLKAHPGIEIITRDRASDYSRAVTEAAPKALQIADRWHLLCNLSGLVREWILRERSKWKEVISTVKTKLAEPESVTKTGRKTGEGRRQQYQEVILLGKSGGTYKEIAAQTGVPYATVRWWLRGDGSPDDRSPLTEAHRDKIKACWTAGIDSSLEILRQLKEMGYTGSVDPVRRLLYHLDLEQGLQGRSVPARPRAHRRDFNTTALTRLLTMPRSFLADKDQRFVDLVCDGNREIAAGYALVQRFRNMFLNLTGDNKVNLQSWLSEAARSTVVELRQFAASVERDFGAVSAALTMHWSNAQTEGQVNKLKLTKRRHFGRASFELLRRCVLLA</sequence>
<gene>
    <name evidence="4" type="ORF">D3875_00160</name>
    <name evidence="3" type="ORF">D3875_00335</name>
</gene>
<dbReference type="EMBL" id="QYUJ01000001">
    <property type="protein sequence ID" value="RJF76164.1"/>
    <property type="molecule type" value="Genomic_DNA"/>
</dbReference>
<feature type="domain" description="Transposase IS204/IS1001/IS1096/IS1165 DDE" evidence="1">
    <location>
        <begin position="154"/>
        <end position="243"/>
    </location>
</feature>
<dbReference type="PANTHER" id="PTHR33498">
    <property type="entry name" value="TRANSPOSASE FOR INSERTION SEQUENCE ELEMENT IS1557"/>
    <property type="match status" value="1"/>
</dbReference>
<dbReference type="EMBL" id="QYUJ01000002">
    <property type="protein sequence ID" value="RJF75940.1"/>
    <property type="molecule type" value="Genomic_DNA"/>
</dbReference>
<dbReference type="InterPro" id="IPR029261">
    <property type="entry name" value="Transposase_Znf"/>
</dbReference>
<evidence type="ECO:0000313" key="4">
    <source>
        <dbReference type="EMBL" id="RJF76164.1"/>
    </source>
</evidence>
<dbReference type="AlphaFoldDB" id="A0A418VJ54"/>
<comment type="caution">
    <text evidence="4">The sequence shown here is derived from an EMBL/GenBank/DDBJ whole genome shotgun (WGS) entry which is preliminary data.</text>
</comment>
<dbReference type="Pfam" id="PF01610">
    <property type="entry name" value="DDE_Tnp_ISL3"/>
    <property type="match status" value="2"/>
</dbReference>
<name>A0A418VJ54_9DEIO</name>
<keyword evidence="5" id="KW-1185">Reference proteome</keyword>
<dbReference type="InterPro" id="IPR047951">
    <property type="entry name" value="Transpos_ISL3"/>
</dbReference>
<dbReference type="InterPro" id="IPR002560">
    <property type="entry name" value="Transposase_DDE"/>
</dbReference>